<dbReference type="AlphaFoldDB" id="A1WN76"/>
<reference evidence="2" key="1">
    <citation type="submission" date="2006-12" db="EMBL/GenBank/DDBJ databases">
        <title>Complete sequence of chromosome 1 of Verminephrobacter eiseniae EF01-2.</title>
        <authorList>
            <person name="Copeland A."/>
            <person name="Lucas S."/>
            <person name="Lapidus A."/>
            <person name="Barry K."/>
            <person name="Detter J.C."/>
            <person name="Glavina del Rio T."/>
            <person name="Dalin E."/>
            <person name="Tice H."/>
            <person name="Pitluck S."/>
            <person name="Chertkov O."/>
            <person name="Brettin T."/>
            <person name="Bruce D."/>
            <person name="Han C."/>
            <person name="Tapia R."/>
            <person name="Gilna P."/>
            <person name="Schmutz J."/>
            <person name="Larimer F."/>
            <person name="Land M."/>
            <person name="Hauser L."/>
            <person name="Kyrpides N."/>
            <person name="Kim E."/>
            <person name="Stahl D."/>
            <person name="Richardson P."/>
        </authorList>
    </citation>
    <scope>NUCLEOTIDE SEQUENCE [LARGE SCALE GENOMIC DNA]</scope>
    <source>
        <strain evidence="2">EF01-2</strain>
    </source>
</reference>
<evidence type="ECO:0000313" key="1">
    <source>
        <dbReference type="EMBL" id="ABM59083.1"/>
    </source>
</evidence>
<dbReference type="EMBL" id="CP000542">
    <property type="protein sequence ID" value="ABM59083.1"/>
    <property type="molecule type" value="Genomic_DNA"/>
</dbReference>
<name>A1WN76_VEREI</name>
<accession>A1WN76</accession>
<proteinExistence type="predicted"/>
<dbReference type="HOGENOM" id="CLU_2439961_0_0_4"/>
<keyword evidence="2" id="KW-1185">Reference proteome</keyword>
<sequence>MNLHRPSMFAKEIVDTKGKVRKTYPHDMVQTRLEKLARLADAQQYLRPGITIEDLQAKAAQISDLDAANAMNVARSKLFDLFNRRPKEAS</sequence>
<protein>
    <submittedName>
        <fullName evidence="1">Integrase, catalytic region</fullName>
    </submittedName>
</protein>
<dbReference type="KEGG" id="vei:Veis_3358"/>
<dbReference type="Proteomes" id="UP000000374">
    <property type="component" value="Chromosome"/>
</dbReference>
<gene>
    <name evidence="1" type="ordered locus">Veis_3358</name>
</gene>
<dbReference type="eggNOG" id="COG2801">
    <property type="taxonomic scope" value="Bacteria"/>
</dbReference>
<organism evidence="1 2">
    <name type="scientific">Verminephrobacter eiseniae (strain EF01-2)</name>
    <dbReference type="NCBI Taxonomy" id="391735"/>
    <lineage>
        <taxon>Bacteria</taxon>
        <taxon>Pseudomonadati</taxon>
        <taxon>Pseudomonadota</taxon>
        <taxon>Betaproteobacteria</taxon>
        <taxon>Burkholderiales</taxon>
        <taxon>Comamonadaceae</taxon>
        <taxon>Verminephrobacter</taxon>
    </lineage>
</organism>
<evidence type="ECO:0000313" key="2">
    <source>
        <dbReference type="Proteomes" id="UP000000374"/>
    </source>
</evidence>